<dbReference type="Proteomes" id="UP000039865">
    <property type="component" value="Unassembled WGS sequence"/>
</dbReference>
<evidence type="ECO:0000313" key="3">
    <source>
        <dbReference type="Proteomes" id="UP000039865"/>
    </source>
</evidence>
<feature type="region of interest" description="Disordered" evidence="1">
    <location>
        <begin position="111"/>
        <end position="135"/>
    </location>
</feature>
<dbReference type="EMBL" id="CCKQ01018035">
    <property type="protein sequence ID" value="CDW89973.1"/>
    <property type="molecule type" value="Genomic_DNA"/>
</dbReference>
<evidence type="ECO:0000313" key="2">
    <source>
        <dbReference type="EMBL" id="CDW89973.1"/>
    </source>
</evidence>
<gene>
    <name evidence="2" type="primary">Contig3815.g4080</name>
    <name evidence="2" type="ORF">STYLEM_19113</name>
</gene>
<protein>
    <submittedName>
        <fullName evidence="2">Uncharacterized protein</fullName>
    </submittedName>
</protein>
<proteinExistence type="predicted"/>
<sequence length="451" mass="51789">MNKVIVSHQAKYLDSLQKPATVKNIKKVVPSVQCPKQSQSKKVLTQNEIRQPKLIKMKIQEYMPTQASPDEKVSINEDYQIISIYIKTLTIDDIIYEESNEISNDNFSKIEQQQSNKQSNQQQPQLCITPTPNNHLQKLVPRNTQQITSESNDTPKKNIDQENINIMNNLSLRNNFSFVSSQCEFDAEMIREVEIEEYVDEEDDEIVLFREDAMRKKKTKSTYNPQSQYKNKKVKGPFVQKESMLYSLLRNIQQRKSVSDKNPNMTIKTPIKVENDAKMANKDIILSQLLVTPVLSPKQSVQSVKQRSNTDYIPSSVTRKQRHESINQIRESIAVSLHKKNPLNKCQGQREKMSLSNFIENSSTLISTTDTQSPGSHIFNETETSINLTSNSGGNTSLTQMIRASIQQKRQEAEQKFKSQYQQYICRNATTKSLLATIASSNTHKNDSFRR</sequence>
<dbReference type="InParanoid" id="A0A078B8V4"/>
<reference evidence="2 3" key="1">
    <citation type="submission" date="2014-06" db="EMBL/GenBank/DDBJ databases">
        <authorList>
            <person name="Swart Estienne"/>
        </authorList>
    </citation>
    <scope>NUCLEOTIDE SEQUENCE [LARGE SCALE GENOMIC DNA]</scope>
    <source>
        <strain evidence="2 3">130c</strain>
    </source>
</reference>
<dbReference type="AlphaFoldDB" id="A0A078B8V4"/>
<name>A0A078B8V4_STYLE</name>
<keyword evidence="3" id="KW-1185">Reference proteome</keyword>
<evidence type="ECO:0000256" key="1">
    <source>
        <dbReference type="SAM" id="MobiDB-lite"/>
    </source>
</evidence>
<organism evidence="2 3">
    <name type="scientific">Stylonychia lemnae</name>
    <name type="common">Ciliate</name>
    <dbReference type="NCBI Taxonomy" id="5949"/>
    <lineage>
        <taxon>Eukaryota</taxon>
        <taxon>Sar</taxon>
        <taxon>Alveolata</taxon>
        <taxon>Ciliophora</taxon>
        <taxon>Intramacronucleata</taxon>
        <taxon>Spirotrichea</taxon>
        <taxon>Stichotrichia</taxon>
        <taxon>Sporadotrichida</taxon>
        <taxon>Oxytrichidae</taxon>
        <taxon>Stylonychinae</taxon>
        <taxon>Stylonychia</taxon>
    </lineage>
</organism>
<accession>A0A078B8V4</accession>
<feature type="compositionally biased region" description="Low complexity" evidence="1">
    <location>
        <begin position="112"/>
        <end position="125"/>
    </location>
</feature>
<feature type="compositionally biased region" description="Polar residues" evidence="1">
    <location>
        <begin position="126"/>
        <end position="135"/>
    </location>
</feature>